<feature type="compositionally biased region" description="Basic and acidic residues" evidence="1">
    <location>
        <begin position="79"/>
        <end position="88"/>
    </location>
</feature>
<protein>
    <submittedName>
        <fullName evidence="2">Uncharacterized protein</fullName>
    </submittedName>
</protein>
<keyword evidence="3" id="KW-1185">Reference proteome</keyword>
<evidence type="ECO:0000313" key="3">
    <source>
        <dbReference type="Proteomes" id="UP001500683"/>
    </source>
</evidence>
<dbReference type="Proteomes" id="UP001500683">
    <property type="component" value="Unassembled WGS sequence"/>
</dbReference>
<accession>A0ABP7WIM6</accession>
<proteinExistence type="predicted"/>
<dbReference type="EMBL" id="BAAAZG010000044">
    <property type="protein sequence ID" value="GAA4089434.1"/>
    <property type="molecule type" value="Genomic_DNA"/>
</dbReference>
<organism evidence="2 3">
    <name type="scientific">Actinomadura miaoliensis</name>
    <dbReference type="NCBI Taxonomy" id="430685"/>
    <lineage>
        <taxon>Bacteria</taxon>
        <taxon>Bacillati</taxon>
        <taxon>Actinomycetota</taxon>
        <taxon>Actinomycetes</taxon>
        <taxon>Streptosporangiales</taxon>
        <taxon>Thermomonosporaceae</taxon>
        <taxon>Actinomadura</taxon>
    </lineage>
</organism>
<comment type="caution">
    <text evidence="2">The sequence shown here is derived from an EMBL/GenBank/DDBJ whole genome shotgun (WGS) entry which is preliminary data.</text>
</comment>
<evidence type="ECO:0000256" key="1">
    <source>
        <dbReference type="SAM" id="MobiDB-lite"/>
    </source>
</evidence>
<name>A0ABP7WIM6_9ACTN</name>
<gene>
    <name evidence="2" type="ORF">GCM10022214_57620</name>
</gene>
<reference evidence="3" key="1">
    <citation type="journal article" date="2019" name="Int. J. Syst. Evol. Microbiol.">
        <title>The Global Catalogue of Microorganisms (GCM) 10K type strain sequencing project: providing services to taxonomists for standard genome sequencing and annotation.</title>
        <authorList>
            <consortium name="The Broad Institute Genomics Platform"/>
            <consortium name="The Broad Institute Genome Sequencing Center for Infectious Disease"/>
            <person name="Wu L."/>
            <person name="Ma J."/>
        </authorList>
    </citation>
    <scope>NUCLEOTIDE SEQUENCE [LARGE SCALE GENOMIC DNA]</scope>
    <source>
        <strain evidence="3">JCM 16702</strain>
    </source>
</reference>
<feature type="region of interest" description="Disordered" evidence="1">
    <location>
        <begin position="79"/>
        <end position="109"/>
    </location>
</feature>
<sequence length="109" mass="12316">MYEELAKWAVVEGEVVAHMHYGLRVRVPSGEVGVVDVSLVGLARQDWPPVGERVTVVGADYTRTGPDRKIRRQLRLTMRPEHLREARARQRGRVPAQPTPVEDDRRPAG</sequence>
<evidence type="ECO:0000313" key="2">
    <source>
        <dbReference type="EMBL" id="GAA4089434.1"/>
    </source>
</evidence>